<evidence type="ECO:0000313" key="4">
    <source>
        <dbReference type="Proteomes" id="UP000178419"/>
    </source>
</evidence>
<name>A0A1F7Y2N2_9BACT</name>
<reference evidence="3 4" key="1">
    <citation type="journal article" date="2016" name="Nat. Commun.">
        <title>Thousands of microbial genomes shed light on interconnected biogeochemical processes in an aquifer system.</title>
        <authorList>
            <person name="Anantharaman K."/>
            <person name="Brown C.T."/>
            <person name="Hug L.A."/>
            <person name="Sharon I."/>
            <person name="Castelle C.J."/>
            <person name="Probst A.J."/>
            <person name="Thomas B.C."/>
            <person name="Singh A."/>
            <person name="Wilkins M.J."/>
            <person name="Karaoz U."/>
            <person name="Brodie E.L."/>
            <person name="Williams K.H."/>
            <person name="Hubbard S.S."/>
            <person name="Banfield J.F."/>
        </authorList>
    </citation>
    <scope>NUCLEOTIDE SEQUENCE [LARGE SCALE GENOMIC DNA]</scope>
</reference>
<keyword evidence="1" id="KW-0175">Coiled coil</keyword>
<organism evidence="3 4">
    <name type="scientific">Candidatus Woesebacteria bacterium RIFCSPHIGHO2_01_FULL_38_9</name>
    <dbReference type="NCBI Taxonomy" id="1802492"/>
    <lineage>
        <taxon>Bacteria</taxon>
        <taxon>Candidatus Woeseibacteriota</taxon>
    </lineage>
</organism>
<evidence type="ECO:0000256" key="2">
    <source>
        <dbReference type="SAM" id="SignalP"/>
    </source>
</evidence>
<proteinExistence type="predicted"/>
<evidence type="ECO:0008006" key="5">
    <source>
        <dbReference type="Google" id="ProtNLM"/>
    </source>
</evidence>
<feature type="chain" id="PRO_5009533789" description="DUF5667 domain-containing protein" evidence="2">
    <location>
        <begin position="32"/>
        <end position="162"/>
    </location>
</feature>
<sequence>MLNKVKKKIILPTVLALSVLVIGILATNVSAQDSSNYPPIVQKIAERFNLNVSDVQEVFDEERDERRADMYAHFAERLNDLIAEGKLTEAQKEAILDKHEEMQDKMEELKDLSHDERKEKMQALHEEFRVWLDVQGIDLTLVGPFGHGFTRGFHKGFMMGMN</sequence>
<protein>
    <recommendedName>
        <fullName evidence="5">DUF5667 domain-containing protein</fullName>
    </recommendedName>
</protein>
<keyword evidence="2" id="KW-0732">Signal</keyword>
<feature type="signal peptide" evidence="2">
    <location>
        <begin position="1"/>
        <end position="31"/>
    </location>
</feature>
<comment type="caution">
    <text evidence="3">The sequence shown here is derived from an EMBL/GenBank/DDBJ whole genome shotgun (WGS) entry which is preliminary data.</text>
</comment>
<accession>A0A1F7Y2N2</accession>
<evidence type="ECO:0000256" key="1">
    <source>
        <dbReference type="SAM" id="Coils"/>
    </source>
</evidence>
<evidence type="ECO:0000313" key="3">
    <source>
        <dbReference type="EMBL" id="OGM21577.1"/>
    </source>
</evidence>
<dbReference type="Proteomes" id="UP000178419">
    <property type="component" value="Unassembled WGS sequence"/>
</dbReference>
<feature type="coiled-coil region" evidence="1">
    <location>
        <begin position="92"/>
        <end position="119"/>
    </location>
</feature>
<dbReference type="EMBL" id="MGGE01000013">
    <property type="protein sequence ID" value="OGM21577.1"/>
    <property type="molecule type" value="Genomic_DNA"/>
</dbReference>
<gene>
    <name evidence="3" type="ORF">A2714_05075</name>
</gene>
<dbReference type="AlphaFoldDB" id="A0A1F7Y2N2"/>